<proteinExistence type="predicted"/>
<sequence length="63" mass="7004">MEADKTLSLGITVSDITTVFRTHDVAMPVCKYEEDQTENRCCSLWLASTFTTNGHVLLNPVSL</sequence>
<dbReference type="EMBL" id="UYRT01082079">
    <property type="protein sequence ID" value="VDN25458.1"/>
    <property type="molecule type" value="Genomic_DNA"/>
</dbReference>
<name>A0A183E2F8_9BILA</name>
<keyword evidence="2" id="KW-1185">Reference proteome</keyword>
<reference evidence="3" key="1">
    <citation type="submission" date="2016-06" db="UniProtKB">
        <authorList>
            <consortium name="WormBaseParasite"/>
        </authorList>
    </citation>
    <scope>IDENTIFICATION</scope>
</reference>
<dbReference type="AlphaFoldDB" id="A0A183E2F8"/>
<evidence type="ECO:0000313" key="1">
    <source>
        <dbReference type="EMBL" id="VDN25458.1"/>
    </source>
</evidence>
<dbReference type="Proteomes" id="UP000271098">
    <property type="component" value="Unassembled WGS sequence"/>
</dbReference>
<evidence type="ECO:0000313" key="3">
    <source>
        <dbReference type="WBParaSite" id="GPUH_0001516901-mRNA-1"/>
    </source>
</evidence>
<reference evidence="1 2" key="2">
    <citation type="submission" date="2018-11" db="EMBL/GenBank/DDBJ databases">
        <authorList>
            <consortium name="Pathogen Informatics"/>
        </authorList>
    </citation>
    <scope>NUCLEOTIDE SEQUENCE [LARGE SCALE GENOMIC DNA]</scope>
</reference>
<organism evidence="3">
    <name type="scientific">Gongylonema pulchrum</name>
    <dbReference type="NCBI Taxonomy" id="637853"/>
    <lineage>
        <taxon>Eukaryota</taxon>
        <taxon>Metazoa</taxon>
        <taxon>Ecdysozoa</taxon>
        <taxon>Nematoda</taxon>
        <taxon>Chromadorea</taxon>
        <taxon>Rhabditida</taxon>
        <taxon>Spirurina</taxon>
        <taxon>Spiruromorpha</taxon>
        <taxon>Spiruroidea</taxon>
        <taxon>Gongylonematidae</taxon>
        <taxon>Gongylonema</taxon>
    </lineage>
</organism>
<protein>
    <submittedName>
        <fullName evidence="3">CBS domain-containing protein</fullName>
    </submittedName>
</protein>
<dbReference type="OrthoDB" id="6139674at2759"/>
<gene>
    <name evidence="1" type="ORF">GPUH_LOCUS15150</name>
</gene>
<dbReference type="WBParaSite" id="GPUH_0001516901-mRNA-1">
    <property type="protein sequence ID" value="GPUH_0001516901-mRNA-1"/>
    <property type="gene ID" value="GPUH_0001516901"/>
</dbReference>
<accession>A0A183E2F8</accession>
<evidence type="ECO:0000313" key="2">
    <source>
        <dbReference type="Proteomes" id="UP000271098"/>
    </source>
</evidence>